<dbReference type="InterPro" id="IPR016181">
    <property type="entry name" value="Acyl_CoA_acyltransferase"/>
</dbReference>
<sequence length="156" mass="17807">MTFSVPGYGLHRGNASDRSLLIQFMQAAYTELYPQQPDFDHLVETVTEYFTSQTPLWFVQTVVPVEQIVGGLWLGNAIDQVGGDRCAYIFLVYVLPQHRRRGLGQALLAHAENWARQRGDRQISLQVFCQAPSLSLYQRQGYQTQSLWLVKSLKTD</sequence>
<keyword evidence="2" id="KW-0012">Acyltransferase</keyword>
<dbReference type="AlphaFoldDB" id="B8HYB6"/>
<dbReference type="CDD" id="cd04301">
    <property type="entry name" value="NAT_SF"/>
    <property type="match status" value="1"/>
</dbReference>
<dbReference type="PANTHER" id="PTHR43420:SF47">
    <property type="entry name" value="N-ACETYLTRANSFERASE DOMAIN-CONTAINING PROTEIN"/>
    <property type="match status" value="1"/>
</dbReference>
<evidence type="ECO:0000259" key="3">
    <source>
        <dbReference type="PROSITE" id="PS51186"/>
    </source>
</evidence>
<dbReference type="KEGG" id="cyn:Cyan7425_2563"/>
<evidence type="ECO:0000256" key="2">
    <source>
        <dbReference type="ARBA" id="ARBA00023315"/>
    </source>
</evidence>
<dbReference type="eggNOG" id="COG0456">
    <property type="taxonomic scope" value="Bacteria"/>
</dbReference>
<gene>
    <name evidence="4" type="ordered locus">Cyan7425_2563</name>
</gene>
<keyword evidence="1 4" id="KW-0808">Transferase</keyword>
<dbReference type="HOGENOM" id="CLU_117539_0_0_3"/>
<name>B8HYB6_CYAP4</name>
<accession>B8HYB6</accession>
<dbReference type="Pfam" id="PF00583">
    <property type="entry name" value="Acetyltransf_1"/>
    <property type="match status" value="1"/>
</dbReference>
<dbReference type="SUPFAM" id="SSF55729">
    <property type="entry name" value="Acyl-CoA N-acyltransferases (Nat)"/>
    <property type="match status" value="1"/>
</dbReference>
<evidence type="ECO:0000313" key="4">
    <source>
        <dbReference type="EMBL" id="ACL44919.1"/>
    </source>
</evidence>
<evidence type="ECO:0000256" key="1">
    <source>
        <dbReference type="ARBA" id="ARBA00022679"/>
    </source>
</evidence>
<protein>
    <submittedName>
        <fullName evidence="4">GCN5-related N-acetyltransferase</fullName>
    </submittedName>
</protein>
<reference evidence="4" key="1">
    <citation type="submission" date="2009-01" db="EMBL/GenBank/DDBJ databases">
        <title>Complete sequence of chromosome Cyanothece sp. PCC 7425.</title>
        <authorList>
            <consortium name="US DOE Joint Genome Institute"/>
            <person name="Lucas S."/>
            <person name="Copeland A."/>
            <person name="Lapidus A."/>
            <person name="Glavina del Rio T."/>
            <person name="Dalin E."/>
            <person name="Tice H."/>
            <person name="Bruce D."/>
            <person name="Goodwin L."/>
            <person name="Pitluck S."/>
            <person name="Sims D."/>
            <person name="Meineke L."/>
            <person name="Brettin T."/>
            <person name="Detter J.C."/>
            <person name="Han C."/>
            <person name="Larimer F."/>
            <person name="Land M."/>
            <person name="Hauser L."/>
            <person name="Kyrpides N."/>
            <person name="Ovchinnikova G."/>
            <person name="Liberton M."/>
            <person name="Stoeckel J."/>
            <person name="Banerjee A."/>
            <person name="Singh A."/>
            <person name="Page L."/>
            <person name="Sato H."/>
            <person name="Zhao L."/>
            <person name="Sherman L."/>
            <person name="Pakrasi H."/>
            <person name="Richardson P."/>
        </authorList>
    </citation>
    <scope>NUCLEOTIDE SEQUENCE</scope>
    <source>
        <strain evidence="4">PCC 7425</strain>
    </source>
</reference>
<proteinExistence type="predicted"/>
<feature type="domain" description="N-acetyltransferase" evidence="3">
    <location>
        <begin position="8"/>
        <end position="156"/>
    </location>
</feature>
<dbReference type="PROSITE" id="PS51186">
    <property type="entry name" value="GNAT"/>
    <property type="match status" value="1"/>
</dbReference>
<dbReference type="GO" id="GO:0016747">
    <property type="term" value="F:acyltransferase activity, transferring groups other than amino-acyl groups"/>
    <property type="evidence" value="ECO:0007669"/>
    <property type="project" value="InterPro"/>
</dbReference>
<dbReference type="STRING" id="395961.Cyan7425_2563"/>
<dbReference type="PANTHER" id="PTHR43420">
    <property type="entry name" value="ACETYLTRANSFERASE"/>
    <property type="match status" value="1"/>
</dbReference>
<organism evidence="4">
    <name type="scientific">Cyanothece sp. (strain PCC 7425 / ATCC 29141)</name>
    <dbReference type="NCBI Taxonomy" id="395961"/>
    <lineage>
        <taxon>Bacteria</taxon>
        <taxon>Bacillati</taxon>
        <taxon>Cyanobacteriota</taxon>
        <taxon>Cyanophyceae</taxon>
        <taxon>Gomontiellales</taxon>
        <taxon>Cyanothecaceae</taxon>
        <taxon>Cyanothece</taxon>
    </lineage>
</organism>
<dbReference type="Gene3D" id="3.40.630.30">
    <property type="match status" value="1"/>
</dbReference>
<dbReference type="InterPro" id="IPR000182">
    <property type="entry name" value="GNAT_dom"/>
</dbReference>
<dbReference type="InterPro" id="IPR050680">
    <property type="entry name" value="YpeA/RimI_acetyltransf"/>
</dbReference>
<dbReference type="EMBL" id="CP001344">
    <property type="protein sequence ID" value="ACL44919.1"/>
    <property type="molecule type" value="Genomic_DNA"/>
</dbReference>